<name>A0A4R1JLP0_9GAMM</name>
<dbReference type="Gene3D" id="1.25.40.10">
    <property type="entry name" value="Tetratricopeptide repeat domain"/>
    <property type="match status" value="1"/>
</dbReference>
<dbReference type="EMBL" id="SMGD01000013">
    <property type="protein sequence ID" value="TCK51953.1"/>
    <property type="molecule type" value="Genomic_DNA"/>
</dbReference>
<evidence type="ECO:0000313" key="3">
    <source>
        <dbReference type="Proteomes" id="UP000295565"/>
    </source>
</evidence>
<feature type="signal peptide" evidence="1">
    <location>
        <begin position="1"/>
        <end position="26"/>
    </location>
</feature>
<reference evidence="2 3" key="1">
    <citation type="submission" date="2019-03" db="EMBL/GenBank/DDBJ databases">
        <title>Genomic Encyclopedia of Type Strains, Phase IV (KMG-IV): sequencing the most valuable type-strain genomes for metagenomic binning, comparative biology and taxonomic classification.</title>
        <authorList>
            <person name="Goeker M."/>
        </authorList>
    </citation>
    <scope>NUCLEOTIDE SEQUENCE [LARGE SCALE GENOMIC DNA]</scope>
    <source>
        <strain evidence="2 3">DSM 18577</strain>
    </source>
</reference>
<sequence length="240" mass="26956">MLEKKSALLGWGLLSLGLYSPLSVNAATTMCQQFGTYQSKGLQAYGDHDYTQARRYFEYQAILAEICPAYHLQKPIAYNNIALTYFHQQHYLTANAWLELAPKSKQSKLNAHIYANQIEQAQKNAQKSINGQYWSYVGQGAWNRIDVVKTANHQADISFSGMSPGRNILEYGPHMGDLTTRITIEDHQGTYQSAHSECKIHFRFLPNELVVKQATTRCSFGAGVNATGDYQKVDPHSEDG</sequence>
<evidence type="ECO:0000313" key="2">
    <source>
        <dbReference type="EMBL" id="TCK51953.1"/>
    </source>
</evidence>
<keyword evidence="3" id="KW-1185">Reference proteome</keyword>
<evidence type="ECO:0008006" key="4">
    <source>
        <dbReference type="Google" id="ProtNLM"/>
    </source>
</evidence>
<comment type="caution">
    <text evidence="2">The sequence shown here is derived from an EMBL/GenBank/DDBJ whole genome shotgun (WGS) entry which is preliminary data.</text>
</comment>
<dbReference type="AlphaFoldDB" id="A0A4R1JLP0"/>
<dbReference type="RefSeq" id="WP_131912866.1">
    <property type="nucleotide sequence ID" value="NZ_OU594967.1"/>
</dbReference>
<dbReference type="OrthoDB" id="6710670at2"/>
<accession>A0A4R1JLP0</accession>
<protein>
    <recommendedName>
        <fullName evidence="4">Tetratricopeptide repeat protein</fullName>
    </recommendedName>
</protein>
<gene>
    <name evidence="2" type="ORF">EV690_2046</name>
</gene>
<keyword evidence="1" id="KW-0732">Signal</keyword>
<feature type="chain" id="PRO_5020727150" description="Tetratricopeptide repeat protein" evidence="1">
    <location>
        <begin position="27"/>
        <end position="240"/>
    </location>
</feature>
<dbReference type="InterPro" id="IPR011990">
    <property type="entry name" value="TPR-like_helical_dom_sf"/>
</dbReference>
<dbReference type="Proteomes" id="UP000295565">
    <property type="component" value="Unassembled WGS sequence"/>
</dbReference>
<organism evidence="2 3">
    <name type="scientific">Celerinatantimonas diazotrophica</name>
    <dbReference type="NCBI Taxonomy" id="412034"/>
    <lineage>
        <taxon>Bacteria</taxon>
        <taxon>Pseudomonadati</taxon>
        <taxon>Pseudomonadota</taxon>
        <taxon>Gammaproteobacteria</taxon>
        <taxon>Celerinatantimonadaceae</taxon>
        <taxon>Celerinatantimonas</taxon>
    </lineage>
</organism>
<evidence type="ECO:0000256" key="1">
    <source>
        <dbReference type="SAM" id="SignalP"/>
    </source>
</evidence>
<proteinExistence type="predicted"/>